<comment type="caution">
    <text evidence="3">The sequence shown here is derived from an EMBL/GenBank/DDBJ whole genome shotgun (WGS) entry which is preliminary data.</text>
</comment>
<dbReference type="PANTHER" id="PTHR34580:SF9">
    <property type="entry name" value="SLL5097 PROTEIN"/>
    <property type="match status" value="1"/>
</dbReference>
<keyword evidence="4" id="KW-1185">Reference proteome</keyword>
<dbReference type="Proteomes" id="UP001430679">
    <property type="component" value="Unassembled WGS sequence"/>
</dbReference>
<evidence type="ECO:0000259" key="2">
    <source>
        <dbReference type="Pfam" id="PF25583"/>
    </source>
</evidence>
<dbReference type="PROSITE" id="PS52050">
    <property type="entry name" value="WYL"/>
    <property type="match status" value="1"/>
</dbReference>
<dbReference type="Pfam" id="PF13280">
    <property type="entry name" value="WYL"/>
    <property type="match status" value="1"/>
</dbReference>
<dbReference type="PANTHER" id="PTHR34580">
    <property type="match status" value="1"/>
</dbReference>
<dbReference type="RefSeq" id="WP_230035928.1">
    <property type="nucleotide sequence ID" value="NZ_JAJJMM010000001.1"/>
</dbReference>
<evidence type="ECO:0000313" key="3">
    <source>
        <dbReference type="EMBL" id="MCC9063606.1"/>
    </source>
</evidence>
<organism evidence="3 4">
    <name type="scientific">Flavobacterium piscisymbiosum</name>
    <dbReference type="NCBI Taxonomy" id="2893753"/>
    <lineage>
        <taxon>Bacteria</taxon>
        <taxon>Pseudomonadati</taxon>
        <taxon>Bacteroidota</taxon>
        <taxon>Flavobacteriia</taxon>
        <taxon>Flavobacteriales</taxon>
        <taxon>Flavobacteriaceae</taxon>
        <taxon>Flavobacterium</taxon>
    </lineage>
</organism>
<dbReference type="InterPro" id="IPR057727">
    <property type="entry name" value="WCX_dom"/>
</dbReference>
<evidence type="ECO:0000259" key="1">
    <source>
        <dbReference type="Pfam" id="PF13280"/>
    </source>
</evidence>
<reference evidence="3" key="1">
    <citation type="submission" date="2021-11" db="EMBL/GenBank/DDBJ databases">
        <title>Description of novel Flavobacterium species.</title>
        <authorList>
            <person name="Saticioglu I.B."/>
            <person name="Ay H."/>
            <person name="Altun S."/>
            <person name="Duman M."/>
        </authorList>
    </citation>
    <scope>NUCLEOTIDE SEQUENCE</scope>
    <source>
        <strain evidence="3">F-30</strain>
    </source>
</reference>
<protein>
    <submittedName>
        <fullName evidence="3">WYL domain-containing protein</fullName>
    </submittedName>
</protein>
<name>A0ABS8MDL3_9FLAO</name>
<evidence type="ECO:0000313" key="4">
    <source>
        <dbReference type="Proteomes" id="UP001430679"/>
    </source>
</evidence>
<proteinExistence type="predicted"/>
<sequence>MQENQTHLNSPQVYRTKILVELLKKNQSMPRDILIKEISVKENKNLSVRTIQRYVKTLNEDYGIVITLNKGNKHYYLDEEKSANIESFLSHIEILSTAELIKSSFNETNNALAFVEFENKASISSIPNFKVILEAIHQALPISFGHYSFYHLKEENYILKPYFLKQYQNRWYVIGETEKGYRTFGIDRLKDIIMGTKKFKQKTEEAIDKFRNVIGLNYVDHKMEKIQLSFHISQKPYIVSLPLHHSQKEINTDNEDTYDIELRIHPNFEFKQLVLKYGSLVRVIEPQWLAHEIKEELRRASENY</sequence>
<dbReference type="EMBL" id="JAJJMM010000001">
    <property type="protein sequence ID" value="MCC9063606.1"/>
    <property type="molecule type" value="Genomic_DNA"/>
</dbReference>
<dbReference type="InterPro" id="IPR051534">
    <property type="entry name" value="CBASS_pafABC_assoc_protein"/>
</dbReference>
<accession>A0ABS8MDL3</accession>
<gene>
    <name evidence="3" type="ORF">LNP81_11465</name>
</gene>
<dbReference type="InterPro" id="IPR026881">
    <property type="entry name" value="WYL_dom"/>
</dbReference>
<feature type="domain" description="WCX" evidence="2">
    <location>
        <begin position="226"/>
        <end position="300"/>
    </location>
</feature>
<feature type="domain" description="WYL" evidence="1">
    <location>
        <begin position="128"/>
        <end position="192"/>
    </location>
</feature>
<dbReference type="Pfam" id="PF25583">
    <property type="entry name" value="WCX"/>
    <property type="match status" value="1"/>
</dbReference>